<dbReference type="EMBL" id="BMAU01021258">
    <property type="protein sequence ID" value="GFY06264.1"/>
    <property type="molecule type" value="Genomic_DNA"/>
</dbReference>
<sequence>MAFMQERTGNQLLTSYTVDTIARTIPIGNEQQVVSHYKWSTQHRDWVDVMRSYTVGKGFSQEQLNGTNKTLYNRVKQCRERKRMNAAERNNDGASTSAAGILMHVDYE</sequence>
<accession>A0A8X6VGA1</accession>
<comment type="caution">
    <text evidence="1">The sequence shown here is derived from an EMBL/GenBank/DDBJ whole genome shotgun (WGS) entry which is preliminary data.</text>
</comment>
<dbReference type="AlphaFoldDB" id="A0A8X6VGA1"/>
<organism evidence="1 2">
    <name type="scientific">Trichonephila clavipes</name>
    <name type="common">Golden silk orbweaver</name>
    <name type="synonym">Nephila clavipes</name>
    <dbReference type="NCBI Taxonomy" id="2585209"/>
    <lineage>
        <taxon>Eukaryota</taxon>
        <taxon>Metazoa</taxon>
        <taxon>Ecdysozoa</taxon>
        <taxon>Arthropoda</taxon>
        <taxon>Chelicerata</taxon>
        <taxon>Arachnida</taxon>
        <taxon>Araneae</taxon>
        <taxon>Araneomorphae</taxon>
        <taxon>Entelegynae</taxon>
        <taxon>Araneoidea</taxon>
        <taxon>Nephilidae</taxon>
        <taxon>Trichonephila</taxon>
    </lineage>
</organism>
<keyword evidence="2" id="KW-1185">Reference proteome</keyword>
<proteinExistence type="predicted"/>
<evidence type="ECO:0000313" key="1">
    <source>
        <dbReference type="EMBL" id="GFY06264.1"/>
    </source>
</evidence>
<gene>
    <name evidence="1" type="ORF">TNCV_2680561</name>
</gene>
<name>A0A8X6VGA1_TRICX</name>
<evidence type="ECO:0000313" key="2">
    <source>
        <dbReference type="Proteomes" id="UP000887159"/>
    </source>
</evidence>
<reference evidence="1" key="1">
    <citation type="submission" date="2020-08" db="EMBL/GenBank/DDBJ databases">
        <title>Multicomponent nature underlies the extraordinary mechanical properties of spider dragline silk.</title>
        <authorList>
            <person name="Kono N."/>
            <person name="Nakamura H."/>
            <person name="Mori M."/>
            <person name="Yoshida Y."/>
            <person name="Ohtoshi R."/>
            <person name="Malay A.D."/>
            <person name="Moran D.A.P."/>
            <person name="Tomita M."/>
            <person name="Numata K."/>
            <person name="Arakawa K."/>
        </authorList>
    </citation>
    <scope>NUCLEOTIDE SEQUENCE</scope>
</reference>
<dbReference type="Proteomes" id="UP000887159">
    <property type="component" value="Unassembled WGS sequence"/>
</dbReference>
<protein>
    <submittedName>
        <fullName evidence="1">Uncharacterized protein</fullName>
    </submittedName>
</protein>